<feature type="domain" description="VWFA" evidence="2">
    <location>
        <begin position="427"/>
        <end position="630"/>
    </location>
</feature>
<dbReference type="SMART" id="SM00327">
    <property type="entry name" value="VWA"/>
    <property type="match status" value="2"/>
</dbReference>
<organism evidence="3 4">
    <name type="scientific">Allosediminivita pacifica</name>
    <dbReference type="NCBI Taxonomy" id="1267769"/>
    <lineage>
        <taxon>Bacteria</taxon>
        <taxon>Pseudomonadati</taxon>
        <taxon>Pseudomonadota</taxon>
        <taxon>Alphaproteobacteria</taxon>
        <taxon>Rhodobacterales</taxon>
        <taxon>Paracoccaceae</taxon>
        <taxon>Allosediminivita</taxon>
    </lineage>
</organism>
<dbReference type="OrthoDB" id="7813332at2"/>
<keyword evidence="4" id="KW-1185">Reference proteome</keyword>
<accession>A0A2T6A5G0</accession>
<comment type="caution">
    <text evidence="3">The sequence shown here is derived from an EMBL/GenBank/DDBJ whole genome shotgun (WGS) entry which is preliminary data.</text>
</comment>
<dbReference type="InterPro" id="IPR029062">
    <property type="entry name" value="Class_I_gatase-like"/>
</dbReference>
<gene>
    <name evidence="3" type="ORF">C8N44_1405</name>
</gene>
<proteinExistence type="predicted"/>
<dbReference type="AlphaFoldDB" id="A0A2T6A5G0"/>
<dbReference type="SUPFAM" id="SSF53300">
    <property type="entry name" value="vWA-like"/>
    <property type="match status" value="2"/>
</dbReference>
<dbReference type="EMBL" id="QBKN01000040">
    <property type="protein sequence ID" value="PTX39012.1"/>
    <property type="molecule type" value="Genomic_DNA"/>
</dbReference>
<dbReference type="InterPro" id="IPR002035">
    <property type="entry name" value="VWF_A"/>
</dbReference>
<dbReference type="Proteomes" id="UP000244069">
    <property type="component" value="Unassembled WGS sequence"/>
</dbReference>
<dbReference type="InterPro" id="IPR036465">
    <property type="entry name" value="vWFA_dom_sf"/>
</dbReference>
<feature type="transmembrane region" description="Helical" evidence="1">
    <location>
        <begin position="25"/>
        <end position="42"/>
    </location>
</feature>
<evidence type="ECO:0000313" key="3">
    <source>
        <dbReference type="EMBL" id="PTX39012.1"/>
    </source>
</evidence>
<reference evidence="3 4" key="1">
    <citation type="submission" date="2018-04" db="EMBL/GenBank/DDBJ databases">
        <title>Genomic Encyclopedia of Archaeal and Bacterial Type Strains, Phase II (KMG-II): from individual species to whole genera.</title>
        <authorList>
            <person name="Goeker M."/>
        </authorList>
    </citation>
    <scope>NUCLEOTIDE SEQUENCE [LARGE SCALE GENOMIC DNA]</scope>
    <source>
        <strain evidence="3 4">DSM 29329</strain>
    </source>
</reference>
<keyword evidence="1" id="KW-1133">Transmembrane helix</keyword>
<sequence>MICGFFYGMKVAGGEILCAAGVTAWGDWLTLAILVVSVILTARAMQQHRLREAVSALAMAATAALLAVSANGPVWQTSEPTDNDTSGLVVALVDQSESVWRDLASARLALETLAVRVQALDDELQDATWSGMVIGFSEAASILARQQPLSRLPDMVRSVQVAAPGTQSRGELGIDRALDEIRKAGGRGQVLLVTDGLFDEPAFDEALVRAAASGIPISVLPVGSGAPGLGLISADLAPEQHINRDATVRGTVLGGGTLRVTDPDLGQAEVDIVGQERAQPVHVSKRFAARGLQHLKIAFDTGDTRQERVLYTLVRGPAQVLLFGDGRGFDALDPTAWSIHRAQPDAAPDPDAFDLVVIDALPPSSFPGDYSEKLLNSASRTGILLINGGLRGSVEDPQVIGDWKGTALSPILPVDSDPRSFILDPPGRDIVILIDVSGSMESSLGVAKTGAFAVLEQLRPQDSIAVLAFSDITERTFDQRPATRENLDAARLLVNGLTAGGGTAPGSTLERAARMRSNYCAYFFISDGVFDVPKVSPQCYTTALSTEGAHFPKGVADWGEEIMLNAGQGVGQIKMDYFEPEQRKAYFRPDWFRPIAARTSAPLTGYQLPGIAIAYPRIDAEVLSLHDTPPPDPVLVYRRDPDQPGTATGVFLSALPDAVSPSDLQDVLARLLGWSRPNRFDIRAKQTGNQITVSVLTLAQPDDQSLPESVSGTLRIAGQGQQPLSFRPSGPPGRFETSLTLRMSDEPLDAELILSEPGRDDQIIPATIPARSPRQAMAGGDERFDSGIDAEALSRMITITGGRDLRVAAPRVAEVASPPSKVPLHALTICLALFSLGLALWVKGRPN</sequence>
<dbReference type="SUPFAM" id="SSF52317">
    <property type="entry name" value="Class I glutamine amidotransferase-like"/>
    <property type="match status" value="1"/>
</dbReference>
<evidence type="ECO:0000259" key="2">
    <source>
        <dbReference type="SMART" id="SM00327"/>
    </source>
</evidence>
<evidence type="ECO:0000313" key="4">
    <source>
        <dbReference type="Proteomes" id="UP000244069"/>
    </source>
</evidence>
<dbReference type="Pfam" id="PF13768">
    <property type="entry name" value="VWA_3"/>
    <property type="match status" value="1"/>
</dbReference>
<feature type="domain" description="VWFA" evidence="2">
    <location>
        <begin position="86"/>
        <end position="254"/>
    </location>
</feature>
<dbReference type="PANTHER" id="PTHR37947:SF1">
    <property type="entry name" value="BLL2462 PROTEIN"/>
    <property type="match status" value="1"/>
</dbReference>
<dbReference type="RefSeq" id="WP_107978737.1">
    <property type="nucleotide sequence ID" value="NZ_BMEZ01000040.1"/>
</dbReference>
<keyword evidence="1" id="KW-0812">Transmembrane</keyword>
<keyword evidence="1" id="KW-0472">Membrane</keyword>
<evidence type="ECO:0000256" key="1">
    <source>
        <dbReference type="SAM" id="Phobius"/>
    </source>
</evidence>
<protein>
    <submittedName>
        <fullName evidence="3">von Willebrand factor type A domain-containing protein</fullName>
    </submittedName>
</protein>
<feature type="transmembrane region" description="Helical" evidence="1">
    <location>
        <begin position="54"/>
        <end position="75"/>
    </location>
</feature>
<dbReference type="PANTHER" id="PTHR37947">
    <property type="entry name" value="BLL2462 PROTEIN"/>
    <property type="match status" value="1"/>
</dbReference>
<name>A0A2T6A5G0_9RHOB</name>
<dbReference type="Gene3D" id="3.40.50.410">
    <property type="entry name" value="von Willebrand factor, type A domain"/>
    <property type="match status" value="2"/>
</dbReference>